<gene>
    <name evidence="1" type="ORF">GCM10009777_10640</name>
</gene>
<reference evidence="2" key="1">
    <citation type="journal article" date="2019" name="Int. J. Syst. Evol. Microbiol.">
        <title>The Global Catalogue of Microorganisms (GCM) 10K type strain sequencing project: providing services to taxonomists for standard genome sequencing and annotation.</title>
        <authorList>
            <consortium name="The Broad Institute Genomics Platform"/>
            <consortium name="The Broad Institute Genome Sequencing Center for Infectious Disease"/>
            <person name="Wu L."/>
            <person name="Ma J."/>
        </authorList>
    </citation>
    <scope>NUCLEOTIDE SEQUENCE [LARGE SCALE GENOMIC DNA]</scope>
    <source>
        <strain evidence="2">JCM 14902</strain>
    </source>
</reference>
<name>A0ABP5DF74_9MICO</name>
<keyword evidence="2" id="KW-1185">Reference proteome</keyword>
<organism evidence="1 2">
    <name type="scientific">Microbacterium pumilum</name>
    <dbReference type="NCBI Taxonomy" id="344165"/>
    <lineage>
        <taxon>Bacteria</taxon>
        <taxon>Bacillati</taxon>
        <taxon>Actinomycetota</taxon>
        <taxon>Actinomycetes</taxon>
        <taxon>Micrococcales</taxon>
        <taxon>Microbacteriaceae</taxon>
        <taxon>Microbacterium</taxon>
    </lineage>
</organism>
<sequence>MSATEIERDLTIWMVDDIPQRMFYAGRRWRITDIPTRLRDSIWSAAPGRAVGLYGWRFQATDEGGESYVFDVFKAETGWHVHHAWS</sequence>
<dbReference type="Proteomes" id="UP001500326">
    <property type="component" value="Unassembled WGS sequence"/>
</dbReference>
<comment type="caution">
    <text evidence="1">The sequence shown here is derived from an EMBL/GenBank/DDBJ whole genome shotgun (WGS) entry which is preliminary data.</text>
</comment>
<proteinExistence type="predicted"/>
<protein>
    <submittedName>
        <fullName evidence="1">Uncharacterized protein</fullName>
    </submittedName>
</protein>
<evidence type="ECO:0000313" key="2">
    <source>
        <dbReference type="Proteomes" id="UP001500326"/>
    </source>
</evidence>
<accession>A0ABP5DF74</accession>
<dbReference type="RefSeq" id="WP_344059237.1">
    <property type="nucleotide sequence ID" value="NZ_BAAAOH010000001.1"/>
</dbReference>
<evidence type="ECO:0000313" key="1">
    <source>
        <dbReference type="EMBL" id="GAA1979204.1"/>
    </source>
</evidence>
<dbReference type="EMBL" id="BAAAOH010000001">
    <property type="protein sequence ID" value="GAA1979204.1"/>
    <property type="molecule type" value="Genomic_DNA"/>
</dbReference>